<dbReference type="AlphaFoldDB" id="A0A2L2LLG9"/>
<feature type="region of interest" description="Disordered" evidence="1">
    <location>
        <begin position="642"/>
        <end position="672"/>
    </location>
</feature>
<dbReference type="RefSeq" id="WP_104680319.1">
    <property type="nucleotide sequence ID" value="NZ_CP026926.1"/>
</dbReference>
<dbReference type="EMBL" id="CP026926">
    <property type="protein sequence ID" value="AVH45175.1"/>
    <property type="molecule type" value="Genomic_DNA"/>
</dbReference>
<evidence type="ECO:0000313" key="3">
    <source>
        <dbReference type="Proteomes" id="UP000237717"/>
    </source>
</evidence>
<sequence>MVSTTKKSFAKSLTADMRRSAQRVVEQMRKALITEEEALKRQTRLESPDRKRKYAADMAIVDKLDVGFRGEIGYKILGNKRLRVDNPKELTREHGRLRKTKTVLKRNPVTQEVYLGLHERKSWLSVSSHLYAADGTLRMKHVKYKDGRFEERWERDENGDLIRTRYANRGRLFQPVSEKMGAPYRSGPDNRLYRDLTRQNGFRRETFERDDQGNLERIGSNHVGFSKISVKAANRQTSQTKIQKLGGAFNKSFRSLLDKEGNELGRDILSHRRLYNKRSAVYDEATGQLKSAKHTFGKIYRSETDYLSAGLKKVSKKILGVTVYRKFAALSERESEAERLRSFESGAHRQIWQERAATPGSPPSESDEIHFAQQSHLAKANSDHVEADVMRVTDQHIDVAGQTSSSRQRNLEERLDSQSRYKPANMLLSDPDLRADGPRPYEGLAELTLRRDNESDGHKENDQRLRHFLQPEPLVLPHPGSPEITKVFGSRGEPLHPSGTLHTAVGETACEAPVMSSSLDNHQPAPGQQELLSLLHNAPAPVSVAIHDEQERLAGEAPGGSFRGSSGRTSSMSESIFDEDVQSHLVRDYSINPTNGFIDPQSLFGGPDLSRGPKSGPEIPSEDYHLSASEQENLLNQLLSVPLPIPSPKPKSARSMIFEGSRPRERSTSRGF</sequence>
<feature type="region of interest" description="Disordered" evidence="1">
    <location>
        <begin position="554"/>
        <end position="573"/>
    </location>
</feature>
<dbReference type="PIRSF" id="PIRSF036105">
    <property type="entry name" value="VirE3"/>
    <property type="match status" value="1"/>
</dbReference>
<feature type="compositionally biased region" description="Low complexity" evidence="1">
    <location>
        <begin position="563"/>
        <end position="573"/>
    </location>
</feature>
<feature type="region of interest" description="Disordered" evidence="1">
    <location>
        <begin position="596"/>
        <end position="622"/>
    </location>
</feature>
<keyword evidence="2" id="KW-0614">Plasmid</keyword>
<geneLocation type="plasmid" evidence="3">
    <name>pti1d1609</name>
</geneLocation>
<organism evidence="2 3">
    <name type="scientific">Agrobacterium tumefaciens</name>
    <dbReference type="NCBI Taxonomy" id="358"/>
    <lineage>
        <taxon>Bacteria</taxon>
        <taxon>Pseudomonadati</taxon>
        <taxon>Pseudomonadota</taxon>
        <taxon>Alphaproteobacteria</taxon>
        <taxon>Hyphomicrobiales</taxon>
        <taxon>Rhizobiaceae</taxon>
        <taxon>Rhizobium/Agrobacterium group</taxon>
        <taxon>Agrobacterium</taxon>
        <taxon>Agrobacterium tumefaciens complex</taxon>
    </lineage>
</organism>
<accession>A0A2L2LLG9</accession>
<gene>
    <name evidence="2" type="primary">virE3</name>
    <name evidence="2" type="ORF">At1D1609_51390</name>
</gene>
<feature type="compositionally biased region" description="Basic and acidic residues" evidence="1">
    <location>
        <begin position="409"/>
        <end position="418"/>
    </location>
</feature>
<dbReference type="Proteomes" id="UP000237717">
    <property type="component" value="Plasmid pTi1D1609"/>
</dbReference>
<reference evidence="2 3" key="1">
    <citation type="submission" date="2018-02" db="EMBL/GenBank/DDBJ databases">
        <title>Complete genome sequence of Agrobacterium tumefaciens 1D1609.</title>
        <authorList>
            <person name="Cho S.-T."/>
            <person name="Haryono M."/>
            <person name="Chang H.-H."/>
            <person name="Santos M.N."/>
            <person name="Lai E.-M."/>
            <person name="Kuo C.-H."/>
        </authorList>
    </citation>
    <scope>NUCLEOTIDE SEQUENCE [LARGE SCALE GENOMIC DNA]</scope>
    <source>
        <strain evidence="2 3">1D1609</strain>
        <plasmid evidence="3">Plasmid pti1d1609</plasmid>
    </source>
</reference>
<feature type="compositionally biased region" description="Basic and acidic residues" evidence="1">
    <location>
        <begin position="661"/>
        <end position="672"/>
    </location>
</feature>
<name>A0A2L2LLG9_AGRTU</name>
<dbReference type="InterPro" id="IPR009550">
    <property type="entry name" value="VirE3"/>
</dbReference>
<protein>
    <submittedName>
        <fullName evidence="2">VirA/G regulated protein</fullName>
    </submittedName>
</protein>
<evidence type="ECO:0000313" key="2">
    <source>
        <dbReference type="EMBL" id="AVH45175.1"/>
    </source>
</evidence>
<feature type="region of interest" description="Disordered" evidence="1">
    <location>
        <begin position="398"/>
        <end position="418"/>
    </location>
</feature>
<evidence type="ECO:0000256" key="1">
    <source>
        <dbReference type="SAM" id="MobiDB-lite"/>
    </source>
</evidence>
<proteinExistence type="predicted"/>
<dbReference type="Pfam" id="PF06661">
    <property type="entry name" value="VirE3"/>
    <property type="match status" value="1"/>
</dbReference>